<keyword evidence="2" id="KW-0472">Membrane</keyword>
<keyword evidence="2" id="KW-0812">Transmembrane</keyword>
<reference evidence="3 4" key="1">
    <citation type="submission" date="2019-02" db="EMBL/GenBank/DDBJ databases">
        <title>Deep-cultivation of Planctomycetes and their phenomic and genomic characterization uncovers novel biology.</title>
        <authorList>
            <person name="Wiegand S."/>
            <person name="Jogler M."/>
            <person name="Boedeker C."/>
            <person name="Pinto D."/>
            <person name="Vollmers J."/>
            <person name="Rivas-Marin E."/>
            <person name="Kohn T."/>
            <person name="Peeters S.H."/>
            <person name="Heuer A."/>
            <person name="Rast P."/>
            <person name="Oberbeckmann S."/>
            <person name="Bunk B."/>
            <person name="Jeske O."/>
            <person name="Meyerdierks A."/>
            <person name="Storesund J.E."/>
            <person name="Kallscheuer N."/>
            <person name="Luecker S."/>
            <person name="Lage O.M."/>
            <person name="Pohl T."/>
            <person name="Merkel B.J."/>
            <person name="Hornburger P."/>
            <person name="Mueller R.-W."/>
            <person name="Bruemmer F."/>
            <person name="Labrenz M."/>
            <person name="Spormann A.M."/>
            <person name="Op Den Camp H."/>
            <person name="Overmann J."/>
            <person name="Amann R."/>
            <person name="Jetten M.S.M."/>
            <person name="Mascher T."/>
            <person name="Medema M.H."/>
            <person name="Devos D.P."/>
            <person name="Kaster A.-K."/>
            <person name="Ovreas L."/>
            <person name="Rohde M."/>
            <person name="Galperin M.Y."/>
            <person name="Jogler C."/>
        </authorList>
    </citation>
    <scope>NUCLEOTIDE SEQUENCE [LARGE SCALE GENOMIC DNA]</scope>
    <source>
        <strain evidence="3 4">KOR34</strain>
    </source>
</reference>
<protein>
    <submittedName>
        <fullName evidence="3">Uncharacterized protein</fullName>
    </submittedName>
</protein>
<evidence type="ECO:0000313" key="4">
    <source>
        <dbReference type="Proteomes" id="UP000316714"/>
    </source>
</evidence>
<dbReference type="Proteomes" id="UP000316714">
    <property type="component" value="Unassembled WGS sequence"/>
</dbReference>
<organism evidence="3 4">
    <name type="scientific">Posidoniimonas corsicana</name>
    <dbReference type="NCBI Taxonomy" id="1938618"/>
    <lineage>
        <taxon>Bacteria</taxon>
        <taxon>Pseudomonadati</taxon>
        <taxon>Planctomycetota</taxon>
        <taxon>Planctomycetia</taxon>
        <taxon>Pirellulales</taxon>
        <taxon>Lacipirellulaceae</taxon>
        <taxon>Posidoniimonas</taxon>
    </lineage>
</organism>
<keyword evidence="4" id="KW-1185">Reference proteome</keyword>
<sequence>MQNGFSLKWLLLGVTYAALAAAACSQQGKLWEQFLWLLTGLVTAYAVLAACLLAGRARAMALGFSLFALSYGAALWWFPAMSPVTFVAYARGFDDPAGQDMTERAQSRRLSMAYELRIALQAANEEYRERAKRQSEALKLREDFYARLEALEGSANAIGIAGIGLLGLVLAARLTATGSPTRPTEEESRHPLDDAEPESD</sequence>
<gene>
    <name evidence="3" type="ORF">KOR34_34550</name>
</gene>
<feature type="compositionally biased region" description="Basic and acidic residues" evidence="1">
    <location>
        <begin position="183"/>
        <end position="193"/>
    </location>
</feature>
<evidence type="ECO:0000313" key="3">
    <source>
        <dbReference type="EMBL" id="TWT33622.1"/>
    </source>
</evidence>
<dbReference type="AlphaFoldDB" id="A0A5C5V7B4"/>
<dbReference type="RefSeq" id="WP_146566394.1">
    <property type="nucleotide sequence ID" value="NZ_SIHJ01000002.1"/>
</dbReference>
<comment type="caution">
    <text evidence="3">The sequence shown here is derived from an EMBL/GenBank/DDBJ whole genome shotgun (WGS) entry which is preliminary data.</text>
</comment>
<evidence type="ECO:0000256" key="2">
    <source>
        <dbReference type="SAM" id="Phobius"/>
    </source>
</evidence>
<feature type="transmembrane region" description="Helical" evidence="2">
    <location>
        <begin position="35"/>
        <end position="54"/>
    </location>
</feature>
<name>A0A5C5V7B4_9BACT</name>
<proteinExistence type="predicted"/>
<evidence type="ECO:0000256" key="1">
    <source>
        <dbReference type="SAM" id="MobiDB-lite"/>
    </source>
</evidence>
<dbReference type="EMBL" id="SIHJ01000002">
    <property type="protein sequence ID" value="TWT33622.1"/>
    <property type="molecule type" value="Genomic_DNA"/>
</dbReference>
<feature type="transmembrane region" description="Helical" evidence="2">
    <location>
        <begin position="61"/>
        <end position="78"/>
    </location>
</feature>
<feature type="transmembrane region" description="Helical" evidence="2">
    <location>
        <begin position="153"/>
        <end position="172"/>
    </location>
</feature>
<accession>A0A5C5V7B4</accession>
<keyword evidence="2" id="KW-1133">Transmembrane helix</keyword>
<feature type="region of interest" description="Disordered" evidence="1">
    <location>
        <begin position="177"/>
        <end position="200"/>
    </location>
</feature>